<dbReference type="PANTHER" id="PTHR21666">
    <property type="entry name" value="PEPTIDASE-RELATED"/>
    <property type="match status" value="1"/>
</dbReference>
<dbReference type="GO" id="GO:0004222">
    <property type="term" value="F:metalloendopeptidase activity"/>
    <property type="evidence" value="ECO:0007669"/>
    <property type="project" value="TreeGrafter"/>
</dbReference>
<comment type="caution">
    <text evidence="3">The sequence shown here is derived from an EMBL/GenBank/DDBJ whole genome shotgun (WGS) entry which is preliminary data.</text>
</comment>
<dbReference type="InterPro" id="IPR016047">
    <property type="entry name" value="M23ase_b-sheet_dom"/>
</dbReference>
<organism evidence="3 4">
    <name type="scientific">Marinomonas pollencensis</name>
    <dbReference type="NCBI Taxonomy" id="491954"/>
    <lineage>
        <taxon>Bacteria</taxon>
        <taxon>Pseudomonadati</taxon>
        <taxon>Pseudomonadota</taxon>
        <taxon>Gammaproteobacteria</taxon>
        <taxon>Oceanospirillales</taxon>
        <taxon>Oceanospirillaceae</taxon>
        <taxon>Marinomonas</taxon>
    </lineage>
</organism>
<dbReference type="Pfam" id="PF01551">
    <property type="entry name" value="Peptidase_M23"/>
    <property type="match status" value="1"/>
</dbReference>
<evidence type="ECO:0000256" key="1">
    <source>
        <dbReference type="SAM" id="SignalP"/>
    </source>
</evidence>
<evidence type="ECO:0000259" key="2">
    <source>
        <dbReference type="Pfam" id="PF01551"/>
    </source>
</evidence>
<name>A0A3E0DK27_9GAMM</name>
<evidence type="ECO:0000313" key="4">
    <source>
        <dbReference type="Proteomes" id="UP000256542"/>
    </source>
</evidence>
<dbReference type="AlphaFoldDB" id="A0A3E0DK27"/>
<gene>
    <name evidence="3" type="ORF">DFP81_11026</name>
</gene>
<dbReference type="RefSeq" id="WP_220342973.1">
    <property type="nucleotide sequence ID" value="NZ_QUNG01000010.1"/>
</dbReference>
<dbReference type="CDD" id="cd12797">
    <property type="entry name" value="M23_peptidase"/>
    <property type="match status" value="1"/>
</dbReference>
<dbReference type="SUPFAM" id="SSF51261">
    <property type="entry name" value="Duplicated hybrid motif"/>
    <property type="match status" value="1"/>
</dbReference>
<accession>A0A3E0DK27</accession>
<dbReference type="Proteomes" id="UP000256542">
    <property type="component" value="Unassembled WGS sequence"/>
</dbReference>
<dbReference type="InterPro" id="IPR011055">
    <property type="entry name" value="Dup_hybrid_motif"/>
</dbReference>
<evidence type="ECO:0000313" key="3">
    <source>
        <dbReference type="EMBL" id="REG82139.1"/>
    </source>
</evidence>
<feature type="chain" id="PRO_5017650159" evidence="1">
    <location>
        <begin position="23"/>
        <end position="272"/>
    </location>
</feature>
<dbReference type="Gene3D" id="2.70.70.10">
    <property type="entry name" value="Glucose Permease (Domain IIA)"/>
    <property type="match status" value="1"/>
</dbReference>
<dbReference type="FunFam" id="2.70.70.10:FF:000019">
    <property type="entry name" value="M23 family peptidase"/>
    <property type="match status" value="1"/>
</dbReference>
<keyword evidence="1" id="KW-0732">Signal</keyword>
<sequence length="272" mass="30129">MLNYLKYAFTLCCIFVCLPLSAKLITITEKQYQSGGYLIVQAAPYSMVKFLDTYYRSDKKGYLSIGLGRDVSGNKRISITAPSGEVERRTLHIAPRKYKVQRVNGVPNSRVTPPAEVQRRIQAEAKQVRDVRAKVSDYDNWRTDVFQWPVQGQVTGVYGSERFYNGKAGSPHWGVDIAAPKGESVYAPAGGKIVLAEEDLYYSGGTIILDHGAGVFSTFLHLSSVDVKVGQLVQKGEHIAAVGSTGRSTGPHLDWRMNVRDVRVDAALWVKE</sequence>
<dbReference type="PANTHER" id="PTHR21666:SF285">
    <property type="entry name" value="M23 FAMILY METALLOPEPTIDASE"/>
    <property type="match status" value="1"/>
</dbReference>
<feature type="domain" description="M23ase beta-sheet core" evidence="2">
    <location>
        <begin position="171"/>
        <end position="265"/>
    </location>
</feature>
<feature type="signal peptide" evidence="1">
    <location>
        <begin position="1"/>
        <end position="22"/>
    </location>
</feature>
<proteinExistence type="predicted"/>
<protein>
    <submittedName>
        <fullName evidence="3">Peptidase M23-like protein</fullName>
    </submittedName>
</protein>
<keyword evidence="4" id="KW-1185">Reference proteome</keyword>
<reference evidence="3 4" key="1">
    <citation type="submission" date="2018-08" db="EMBL/GenBank/DDBJ databases">
        <title>Genomic Encyclopedia of Type Strains, Phase III (KMG-III): the genomes of soil and plant-associated and newly described type strains.</title>
        <authorList>
            <person name="Whitman W."/>
        </authorList>
    </citation>
    <scope>NUCLEOTIDE SEQUENCE [LARGE SCALE GENOMIC DNA]</scope>
    <source>
        <strain evidence="3 4">CECT 7375</strain>
    </source>
</reference>
<dbReference type="EMBL" id="QUNG01000010">
    <property type="protein sequence ID" value="REG82139.1"/>
    <property type="molecule type" value="Genomic_DNA"/>
</dbReference>
<dbReference type="InterPro" id="IPR050570">
    <property type="entry name" value="Cell_wall_metabolism_enzyme"/>
</dbReference>